<dbReference type="GO" id="GO:0003341">
    <property type="term" value="P:cilium movement"/>
    <property type="evidence" value="ECO:0007669"/>
    <property type="project" value="InterPro"/>
</dbReference>
<dbReference type="PANTHER" id="PTHR46518">
    <property type="entry name" value="COILED-COIL DOMAIN-CONTAINING PROTEIN 151"/>
    <property type="match status" value="1"/>
</dbReference>
<dbReference type="OMA" id="DQYNSTQ"/>
<evidence type="ECO:0000256" key="2">
    <source>
        <dbReference type="SAM" id="MobiDB-lite"/>
    </source>
</evidence>
<protein>
    <submittedName>
        <fullName evidence="3">Uncharacterized protein</fullName>
    </submittedName>
</protein>
<keyword evidence="4" id="KW-1185">Reference proteome</keyword>
<dbReference type="AlphaFoldDB" id="A0A8S1JPT9"/>
<name>A0A8S1JPT9_PARPR</name>
<dbReference type="PANTHER" id="PTHR46518:SF1">
    <property type="entry name" value="OUTER DYNEIN ARM-DOCKING COMPLEX SUBUNIT 3"/>
    <property type="match status" value="1"/>
</dbReference>
<dbReference type="InterPro" id="IPR033192">
    <property type="entry name" value="ODAD3"/>
</dbReference>
<feature type="compositionally biased region" description="Acidic residues" evidence="2">
    <location>
        <begin position="487"/>
        <end position="506"/>
    </location>
</feature>
<organism evidence="3 4">
    <name type="scientific">Paramecium primaurelia</name>
    <dbReference type="NCBI Taxonomy" id="5886"/>
    <lineage>
        <taxon>Eukaryota</taxon>
        <taxon>Sar</taxon>
        <taxon>Alveolata</taxon>
        <taxon>Ciliophora</taxon>
        <taxon>Intramacronucleata</taxon>
        <taxon>Oligohymenophorea</taxon>
        <taxon>Peniculida</taxon>
        <taxon>Parameciidae</taxon>
        <taxon>Paramecium</taxon>
    </lineage>
</organism>
<feature type="coiled-coil region" evidence="1">
    <location>
        <begin position="99"/>
        <end position="143"/>
    </location>
</feature>
<dbReference type="GO" id="GO:0035253">
    <property type="term" value="C:ciliary rootlet"/>
    <property type="evidence" value="ECO:0007669"/>
    <property type="project" value="TreeGrafter"/>
</dbReference>
<feature type="coiled-coil region" evidence="1">
    <location>
        <begin position="323"/>
        <end position="364"/>
    </location>
</feature>
<feature type="region of interest" description="Disordered" evidence="2">
    <location>
        <begin position="466"/>
        <end position="506"/>
    </location>
</feature>
<dbReference type="GO" id="GO:0036158">
    <property type="term" value="P:outer dynein arm assembly"/>
    <property type="evidence" value="ECO:0007669"/>
    <property type="project" value="InterPro"/>
</dbReference>
<evidence type="ECO:0000256" key="1">
    <source>
        <dbReference type="SAM" id="Coils"/>
    </source>
</evidence>
<sequence>MSAVELPDIRLYSNKSNTRQSKKSDYEKYRKLAVIKSVDKLIKKNDLQSVLGFDDDYYPKQIEDQKKVNEAHEVHINLTELKKSCDSMKINGIKKEKDIENMRKEIDSMTIQVDQYNQTQNNLQVKEKELQQKLENQHKLLSESQYDRKIFEHMLNRMKKDQLVYQLRANQYERHLQLALQQHHSSTYKTQQIQEIYSKTLMALKEVTEGIQQQNKNREKNLQRFKDDLKQRQDIEQKRDDRIKRQQEIAEVAAKDIKDSALKKWRKLLLVHKFLNSFLKNKMQRGIAQYQDLEMTFQKIKASTGITDANDIVQKFLGREQTYAHLLISISDYEKKINALKNENQELSTQFSSLKQQYTDMDKEFQVETYRQKEDQFEQDKLVQEVEEKATVAGLLENKLRNWMSRGLKKLGLQKNLGFQAIIDTIREKLLNLSVKQQEDLLNQSILNAVSDIKDQEFLKRNVRVKPKKQLTQSHTNHSMDQSSIKDDDDMFDELPIKEDEEDELEEEKLIEQLREEIKVKNHKK</sequence>
<evidence type="ECO:0000313" key="3">
    <source>
        <dbReference type="EMBL" id="CAD8044121.1"/>
    </source>
</evidence>
<proteinExistence type="predicted"/>
<keyword evidence="1" id="KW-0175">Coiled coil</keyword>
<evidence type="ECO:0000313" key="4">
    <source>
        <dbReference type="Proteomes" id="UP000688137"/>
    </source>
</evidence>
<feature type="region of interest" description="Disordered" evidence="2">
    <location>
        <begin position="212"/>
        <end position="239"/>
    </location>
</feature>
<feature type="compositionally biased region" description="Basic and acidic residues" evidence="2">
    <location>
        <begin position="216"/>
        <end position="239"/>
    </location>
</feature>
<dbReference type="Proteomes" id="UP000688137">
    <property type="component" value="Unassembled WGS sequence"/>
</dbReference>
<accession>A0A8S1JPT9</accession>
<dbReference type="GO" id="GO:0036064">
    <property type="term" value="C:ciliary basal body"/>
    <property type="evidence" value="ECO:0007669"/>
    <property type="project" value="TreeGrafter"/>
</dbReference>
<dbReference type="EMBL" id="CAJJDM010000003">
    <property type="protein sequence ID" value="CAD8044121.1"/>
    <property type="molecule type" value="Genomic_DNA"/>
</dbReference>
<reference evidence="3" key="1">
    <citation type="submission" date="2021-01" db="EMBL/GenBank/DDBJ databases">
        <authorList>
            <consortium name="Genoscope - CEA"/>
            <person name="William W."/>
        </authorList>
    </citation>
    <scope>NUCLEOTIDE SEQUENCE</scope>
</reference>
<dbReference type="GO" id="GO:0097542">
    <property type="term" value="C:ciliary tip"/>
    <property type="evidence" value="ECO:0007669"/>
    <property type="project" value="TreeGrafter"/>
</dbReference>
<feature type="compositionally biased region" description="Polar residues" evidence="2">
    <location>
        <begin position="470"/>
        <end position="483"/>
    </location>
</feature>
<comment type="caution">
    <text evidence="3">The sequence shown here is derived from an EMBL/GenBank/DDBJ whole genome shotgun (WGS) entry which is preliminary data.</text>
</comment>
<gene>
    <name evidence="3" type="ORF">PPRIM_AZ9-3.1.T0060203</name>
</gene>